<dbReference type="Proteomes" id="UP000774617">
    <property type="component" value="Unassembled WGS sequence"/>
</dbReference>
<dbReference type="PANTHER" id="PTHR43656:SF5">
    <property type="entry name" value="NADH:FLAVIN OXIDOREDUCTASE_NADH OXIDASE N-TERMINAL DOMAIN-CONTAINING PROTEIN"/>
    <property type="match status" value="1"/>
</dbReference>
<evidence type="ECO:0000256" key="1">
    <source>
        <dbReference type="ARBA" id="ARBA00005979"/>
    </source>
</evidence>
<dbReference type="CDD" id="cd04733">
    <property type="entry name" value="OYE_like_2_FMN"/>
    <property type="match status" value="1"/>
</dbReference>
<dbReference type="InterPro" id="IPR013785">
    <property type="entry name" value="Aldolase_TIM"/>
</dbReference>
<evidence type="ECO:0000313" key="6">
    <source>
        <dbReference type="EMBL" id="KAH7051119.1"/>
    </source>
</evidence>
<organism evidence="6 7">
    <name type="scientific">Macrophomina phaseolina</name>
    <dbReference type="NCBI Taxonomy" id="35725"/>
    <lineage>
        <taxon>Eukaryota</taxon>
        <taxon>Fungi</taxon>
        <taxon>Dikarya</taxon>
        <taxon>Ascomycota</taxon>
        <taxon>Pezizomycotina</taxon>
        <taxon>Dothideomycetes</taxon>
        <taxon>Dothideomycetes incertae sedis</taxon>
        <taxon>Botryosphaeriales</taxon>
        <taxon>Botryosphaeriaceae</taxon>
        <taxon>Macrophomina</taxon>
    </lineage>
</organism>
<dbReference type="InterPro" id="IPR051799">
    <property type="entry name" value="NADH_flavin_oxidoreductase"/>
</dbReference>
<dbReference type="InterPro" id="IPR001155">
    <property type="entry name" value="OxRdtase_FMN_N"/>
</dbReference>
<dbReference type="Gene3D" id="3.20.20.70">
    <property type="entry name" value="Aldolase class I"/>
    <property type="match status" value="1"/>
</dbReference>
<evidence type="ECO:0000256" key="4">
    <source>
        <dbReference type="ARBA" id="ARBA00023002"/>
    </source>
</evidence>
<dbReference type="EMBL" id="JAGTJR010000012">
    <property type="protein sequence ID" value="KAH7051119.1"/>
    <property type="molecule type" value="Genomic_DNA"/>
</dbReference>
<evidence type="ECO:0000256" key="2">
    <source>
        <dbReference type="ARBA" id="ARBA00022630"/>
    </source>
</evidence>
<evidence type="ECO:0000259" key="5">
    <source>
        <dbReference type="Pfam" id="PF00724"/>
    </source>
</evidence>
<feature type="domain" description="NADH:flavin oxidoreductase/NADH oxidase N-terminal" evidence="5">
    <location>
        <begin position="48"/>
        <end position="352"/>
    </location>
</feature>
<protein>
    <recommendedName>
        <fullName evidence="5">NADH:flavin oxidoreductase/NADH oxidase N-terminal domain-containing protein</fullName>
    </recommendedName>
</protein>
<sequence length="433" mass="46712">MSTPAQFLAQPLSFPISRRRAPNRFLKGAMSERLASWNVAPLQRGVPSRELIQLYETWGRGQIGMLVTGNIMVDPAHLEAVGNPAVPFDSALSGQRFDAFQALARAGKRHGSLMIAQISHPGRQCDARIQSSPISASDIQLKGPAMGIQHFARPRAATPAELAAIVSHFAFTAHYLERAGFDGVELHAAHGYLLAQFLSPATNTRADAYGGPGIHGRARLLTSIVRAIRAHTSPGFVLGVKLNSVEFQAGGMRTDDARELCAALEAMGCVDFVELSGGTYEAPAFAHRKESTRRREAFFIEFAEAIRPVLRTTRVYLTGGFRTAGAMAEALGTVDGVGLGRVLCHEPFLCRDLLAGKARGAAGDLVGGEDVSMSNACALMQIWRIAQGLEPWDAASAEGMKALSHTIGKYAREFRRADFTGSDDFRTRVLARL</sequence>
<dbReference type="Pfam" id="PF00724">
    <property type="entry name" value="Oxidored_FMN"/>
    <property type="match status" value="1"/>
</dbReference>
<keyword evidence="4" id="KW-0560">Oxidoreductase</keyword>
<keyword evidence="2" id="KW-0285">Flavoprotein</keyword>
<keyword evidence="3" id="KW-0288">FMN</keyword>
<keyword evidence="7" id="KW-1185">Reference proteome</keyword>
<name>A0ABQ8GBP4_9PEZI</name>
<dbReference type="SUPFAM" id="SSF51395">
    <property type="entry name" value="FMN-linked oxidoreductases"/>
    <property type="match status" value="1"/>
</dbReference>
<evidence type="ECO:0000313" key="7">
    <source>
        <dbReference type="Proteomes" id="UP000774617"/>
    </source>
</evidence>
<reference evidence="6 7" key="1">
    <citation type="journal article" date="2021" name="Nat. Commun.">
        <title>Genetic determinants of endophytism in the Arabidopsis root mycobiome.</title>
        <authorList>
            <person name="Mesny F."/>
            <person name="Miyauchi S."/>
            <person name="Thiergart T."/>
            <person name="Pickel B."/>
            <person name="Atanasova L."/>
            <person name="Karlsson M."/>
            <person name="Huettel B."/>
            <person name="Barry K.W."/>
            <person name="Haridas S."/>
            <person name="Chen C."/>
            <person name="Bauer D."/>
            <person name="Andreopoulos W."/>
            <person name="Pangilinan J."/>
            <person name="LaButti K."/>
            <person name="Riley R."/>
            <person name="Lipzen A."/>
            <person name="Clum A."/>
            <person name="Drula E."/>
            <person name="Henrissat B."/>
            <person name="Kohler A."/>
            <person name="Grigoriev I.V."/>
            <person name="Martin F.M."/>
            <person name="Hacquard S."/>
        </authorList>
    </citation>
    <scope>NUCLEOTIDE SEQUENCE [LARGE SCALE GENOMIC DNA]</scope>
    <source>
        <strain evidence="6 7">MPI-SDFR-AT-0080</strain>
    </source>
</reference>
<comment type="similarity">
    <text evidence="1">Belongs to the NADH:flavin oxidoreductase/NADH oxidase family.</text>
</comment>
<comment type="caution">
    <text evidence="6">The sequence shown here is derived from an EMBL/GenBank/DDBJ whole genome shotgun (WGS) entry which is preliminary data.</text>
</comment>
<gene>
    <name evidence="6" type="ORF">B0J12DRAFT_752589</name>
</gene>
<dbReference type="PANTHER" id="PTHR43656">
    <property type="entry name" value="BINDING OXIDOREDUCTASE, PUTATIVE (AFU_ORTHOLOGUE AFUA_2G08260)-RELATED"/>
    <property type="match status" value="1"/>
</dbReference>
<accession>A0ABQ8GBP4</accession>
<proteinExistence type="inferred from homology"/>
<evidence type="ECO:0000256" key="3">
    <source>
        <dbReference type="ARBA" id="ARBA00022643"/>
    </source>
</evidence>